<dbReference type="AlphaFoldDB" id="J9E5K1"/>
<name>J9E5K1_WUCBA</name>
<dbReference type="InParanoid" id="J9E5K1"/>
<evidence type="ECO:0000313" key="4">
    <source>
        <dbReference type="Proteomes" id="UP000270924"/>
    </source>
</evidence>
<dbReference type="Proteomes" id="UP000004810">
    <property type="component" value="Unassembled WGS sequence"/>
</dbReference>
<evidence type="ECO:0000313" key="1">
    <source>
        <dbReference type="EMBL" id="EJW72252.1"/>
    </source>
</evidence>
<dbReference type="OMA" id="IGIYDFY"/>
<evidence type="ECO:0000313" key="2">
    <source>
        <dbReference type="EMBL" id="VDM17720.1"/>
    </source>
</evidence>
<dbReference type="Proteomes" id="UP000270924">
    <property type="component" value="Unassembled WGS sequence"/>
</dbReference>
<dbReference type="EMBL" id="UYWW01010384">
    <property type="protein sequence ID" value="VDM17720.1"/>
    <property type="molecule type" value="Genomic_DNA"/>
</dbReference>
<reference evidence="1" key="1">
    <citation type="submission" date="2012-08" db="EMBL/GenBank/DDBJ databases">
        <title>The Genome Sequence of Wuchereria bancrofti.</title>
        <authorList>
            <consortium name="The Broad Institute Genome Sequencing Platform"/>
            <consortium name="Broad Institute Genome Sequencing Center for Infectious Disease"/>
            <person name="Nutman T.B."/>
            <person name="Fink D.L."/>
            <person name="Russ C."/>
            <person name="Young S."/>
            <person name="Zeng Q."/>
            <person name="Koehrsen M."/>
            <person name="Alvarado L."/>
            <person name="Berlin A."/>
            <person name="Borenstein D."/>
            <person name="Chapman S.B."/>
            <person name="Chen Z."/>
            <person name="Engels R."/>
            <person name="Freedman E."/>
            <person name="Gellesch M."/>
            <person name="Goldberg J."/>
            <person name="Griggs A."/>
            <person name="Gujja S."/>
            <person name="Heilman E.R."/>
            <person name="Heiman D."/>
            <person name="Hepburn T."/>
            <person name="Howarth C."/>
            <person name="Jen D."/>
            <person name="Larson L."/>
            <person name="Lewis B."/>
            <person name="Mehta T."/>
            <person name="Park D."/>
            <person name="Pearson M."/>
            <person name="Richards J."/>
            <person name="Roberts A."/>
            <person name="Saif S."/>
            <person name="Shea T."/>
            <person name="Shenoy N."/>
            <person name="Sisk P."/>
            <person name="Stolte C."/>
            <person name="Sykes S."/>
            <person name="Walk T."/>
            <person name="White J."/>
            <person name="Yandava C."/>
            <person name="Haas B."/>
            <person name="Henn M.R."/>
            <person name="Nusbaum C."/>
            <person name="Birren B."/>
        </authorList>
    </citation>
    <scope>NUCLEOTIDE SEQUENCE</scope>
</reference>
<gene>
    <name evidence="2" type="ORF">WBA_LOCUS9838</name>
    <name evidence="1" type="ORF">WUBG_16841</name>
</gene>
<organism evidence="1 3">
    <name type="scientific">Wuchereria bancrofti</name>
    <dbReference type="NCBI Taxonomy" id="6293"/>
    <lineage>
        <taxon>Eukaryota</taxon>
        <taxon>Metazoa</taxon>
        <taxon>Ecdysozoa</taxon>
        <taxon>Nematoda</taxon>
        <taxon>Chromadorea</taxon>
        <taxon>Rhabditida</taxon>
        <taxon>Spirurina</taxon>
        <taxon>Spiruromorpha</taxon>
        <taxon>Filarioidea</taxon>
        <taxon>Onchocercidae</taxon>
        <taxon>Wuchereria</taxon>
    </lineage>
</organism>
<sequence>MKSAPFLFFTPSPPFCILSTLILLATPQKLLQDIGIYDFYDLDVVDKDFDVDINSDIADIDDDISDNTSYNDDMHIITSVITLIFMNSFVHLSKHVVD</sequence>
<evidence type="ECO:0000313" key="3">
    <source>
        <dbReference type="Proteomes" id="UP000004810"/>
    </source>
</evidence>
<dbReference type="EMBL" id="ADBV01016577">
    <property type="protein sequence ID" value="EJW72252.1"/>
    <property type="molecule type" value="Genomic_DNA"/>
</dbReference>
<keyword evidence="4" id="KW-1185">Reference proteome</keyword>
<reference evidence="3" key="2">
    <citation type="submission" date="2012-08" db="EMBL/GenBank/DDBJ databases">
        <title>The Genome Sequence of Wuchereria bancrofti.</title>
        <authorList>
            <person name="Nutman T.B."/>
            <person name="Fink D.L."/>
            <person name="Russ C."/>
            <person name="Young S."/>
            <person name="Zeng Q."/>
            <person name="Koehrsen M."/>
            <person name="Alvarado L."/>
            <person name="Berlin A."/>
            <person name="Chapman S.B."/>
            <person name="Chen Z."/>
            <person name="Freedman E."/>
            <person name="Gellesch M."/>
            <person name="Goldberg J."/>
            <person name="Griggs A."/>
            <person name="Gujja S."/>
            <person name="Heilman E.R."/>
            <person name="Heiman D."/>
            <person name="Hepburn T."/>
            <person name="Howarth C."/>
            <person name="Jen D."/>
            <person name="Larson L."/>
            <person name="Lewis B."/>
            <person name="Mehta T."/>
            <person name="Park D."/>
            <person name="Pearson M."/>
            <person name="Roberts A."/>
            <person name="Saif S."/>
            <person name="Shea T."/>
            <person name="Shenoy N."/>
            <person name="Sisk P."/>
            <person name="Stolte C."/>
            <person name="Sykes S."/>
            <person name="Walk T."/>
            <person name="White J."/>
            <person name="Yandava C."/>
            <person name="Haas B."/>
            <person name="Henn M.R."/>
            <person name="Nusbaum C."/>
            <person name="Birren B."/>
        </authorList>
    </citation>
    <scope>NUCLEOTIDE SEQUENCE [LARGE SCALE GENOMIC DNA]</scope>
    <source>
        <strain evidence="3">NA</strain>
    </source>
</reference>
<proteinExistence type="predicted"/>
<protein>
    <submittedName>
        <fullName evidence="1">Uncharacterized protein</fullName>
    </submittedName>
</protein>
<accession>J9E5K1</accession>
<reference evidence="2 4" key="3">
    <citation type="submission" date="2018-11" db="EMBL/GenBank/DDBJ databases">
        <authorList>
            <consortium name="Pathogen Informatics"/>
        </authorList>
    </citation>
    <scope>NUCLEOTIDE SEQUENCE [LARGE SCALE GENOMIC DNA]</scope>
</reference>